<organism evidence="13 14">
    <name type="scientific">Aromatoleum toluolicum</name>
    <dbReference type="NCBI Taxonomy" id="90060"/>
    <lineage>
        <taxon>Bacteria</taxon>
        <taxon>Pseudomonadati</taxon>
        <taxon>Pseudomonadota</taxon>
        <taxon>Betaproteobacteria</taxon>
        <taxon>Rhodocyclales</taxon>
        <taxon>Rhodocyclaceae</taxon>
        <taxon>Aromatoleum</taxon>
    </lineage>
</organism>
<evidence type="ECO:0000256" key="5">
    <source>
        <dbReference type="ARBA" id="ARBA00022960"/>
    </source>
</evidence>
<dbReference type="NCBIfam" id="TIGR01133">
    <property type="entry name" value="murG"/>
    <property type="match status" value="1"/>
</dbReference>
<keyword evidence="7 10" id="KW-0472">Membrane</keyword>
<protein>
    <recommendedName>
        <fullName evidence="10">UDP-N-acetylglucosamine--N-acetylmuramyl-(pentapeptide) pyrophosphoryl-undecaprenol N-acetylglucosamine transferase</fullName>
        <ecNumber evidence="10">2.4.1.227</ecNumber>
    </recommendedName>
    <alternativeName>
        <fullName evidence="10">Undecaprenyl-PP-MurNAc-pentapeptide-UDPGlcNAc GlcNAc transferase</fullName>
    </alternativeName>
</protein>
<evidence type="ECO:0000256" key="9">
    <source>
        <dbReference type="ARBA" id="ARBA00023316"/>
    </source>
</evidence>
<keyword evidence="8 10" id="KW-0131">Cell cycle</keyword>
<dbReference type="EMBL" id="WTVS01000019">
    <property type="protein sequence ID" value="NMF97848.1"/>
    <property type="molecule type" value="Genomic_DNA"/>
</dbReference>
<keyword evidence="14" id="KW-1185">Reference proteome</keyword>
<dbReference type="Pfam" id="PF04101">
    <property type="entry name" value="Glyco_tran_28_C"/>
    <property type="match status" value="1"/>
</dbReference>
<comment type="function">
    <text evidence="10">Cell wall formation. Catalyzes the transfer of a GlcNAc subunit on undecaprenyl-pyrophosphoryl-MurNAc-pentapeptide (lipid intermediate I) to form undecaprenyl-pyrophosphoryl-MurNAc-(pentapeptide)GlcNAc (lipid intermediate II).</text>
</comment>
<reference evidence="13 14" key="1">
    <citation type="submission" date="2019-12" db="EMBL/GenBank/DDBJ databases">
        <title>Comparative genomics gives insights into the taxonomy of the Azoarcus-Aromatoleum group and reveals separate origins of nif in the plant-associated Azoarcus and non-plant-associated Aromatoleum sub-groups.</title>
        <authorList>
            <person name="Lafos M."/>
            <person name="Maluk M."/>
            <person name="Batista M."/>
            <person name="Junghare M."/>
            <person name="Carmona M."/>
            <person name="Faoro H."/>
            <person name="Cruz L.M."/>
            <person name="Battistoni F."/>
            <person name="De Souza E."/>
            <person name="Pedrosa F."/>
            <person name="Chen W.-M."/>
            <person name="Poole P.S."/>
            <person name="Dixon R.A."/>
            <person name="James E.K."/>
        </authorList>
    </citation>
    <scope>NUCLEOTIDE SEQUENCE [LARGE SCALE GENOMIC DNA]</scope>
    <source>
        <strain evidence="13 14">T</strain>
    </source>
</reference>
<feature type="domain" description="Glycosyl transferase family 28 C-terminal" evidence="12">
    <location>
        <begin position="181"/>
        <end position="340"/>
    </location>
</feature>
<dbReference type="Proteomes" id="UP000634522">
    <property type="component" value="Unassembled WGS sequence"/>
</dbReference>
<evidence type="ECO:0000256" key="4">
    <source>
        <dbReference type="ARBA" id="ARBA00022679"/>
    </source>
</evidence>
<comment type="pathway">
    <text evidence="10">Cell wall biogenesis; peptidoglycan biosynthesis.</text>
</comment>
<dbReference type="InterPro" id="IPR004276">
    <property type="entry name" value="GlycoTrans_28_N"/>
</dbReference>
<feature type="binding site" evidence="10">
    <location>
        <position position="123"/>
    </location>
    <ligand>
        <name>UDP-N-acetyl-alpha-D-glucosamine</name>
        <dbReference type="ChEBI" id="CHEBI:57705"/>
    </ligand>
</feature>
<keyword evidence="5 10" id="KW-0133">Cell shape</keyword>
<feature type="binding site" evidence="10">
    <location>
        <position position="159"/>
    </location>
    <ligand>
        <name>UDP-N-acetyl-alpha-D-glucosamine</name>
        <dbReference type="ChEBI" id="CHEBI:57705"/>
    </ligand>
</feature>
<evidence type="ECO:0000256" key="10">
    <source>
        <dbReference type="HAMAP-Rule" id="MF_00033"/>
    </source>
</evidence>
<accession>A0ABX1NEW7</accession>
<keyword evidence="2 10" id="KW-0132">Cell division</keyword>
<comment type="catalytic activity">
    <reaction evidence="10">
        <text>di-trans,octa-cis-undecaprenyl diphospho-N-acetyl-alpha-D-muramoyl-L-alanyl-D-glutamyl-meso-2,6-diaminopimeloyl-D-alanyl-D-alanine + UDP-N-acetyl-alpha-D-glucosamine = di-trans,octa-cis-undecaprenyl diphospho-[N-acetyl-alpha-D-glucosaminyl-(1-&gt;4)]-N-acetyl-alpha-D-muramoyl-L-alanyl-D-glutamyl-meso-2,6-diaminopimeloyl-D-alanyl-D-alanine + UDP + H(+)</text>
        <dbReference type="Rhea" id="RHEA:31227"/>
        <dbReference type="ChEBI" id="CHEBI:15378"/>
        <dbReference type="ChEBI" id="CHEBI:57705"/>
        <dbReference type="ChEBI" id="CHEBI:58223"/>
        <dbReference type="ChEBI" id="CHEBI:61387"/>
        <dbReference type="ChEBI" id="CHEBI:61388"/>
        <dbReference type="EC" id="2.4.1.227"/>
    </reaction>
</comment>
<dbReference type="Gene3D" id="3.40.50.2000">
    <property type="entry name" value="Glycogen Phosphorylase B"/>
    <property type="match status" value="2"/>
</dbReference>
<evidence type="ECO:0000256" key="7">
    <source>
        <dbReference type="ARBA" id="ARBA00023136"/>
    </source>
</evidence>
<feature type="domain" description="Glycosyltransferase family 28 N-terminal" evidence="11">
    <location>
        <begin position="5"/>
        <end position="141"/>
    </location>
</feature>
<evidence type="ECO:0000259" key="12">
    <source>
        <dbReference type="Pfam" id="PF04101"/>
    </source>
</evidence>
<dbReference type="HAMAP" id="MF_00033">
    <property type="entry name" value="MurG"/>
    <property type="match status" value="1"/>
</dbReference>
<dbReference type="RefSeq" id="WP_169140285.1">
    <property type="nucleotide sequence ID" value="NZ_WTVS01000019.1"/>
</dbReference>
<keyword evidence="4 10" id="KW-0808">Transferase</keyword>
<keyword evidence="6 10" id="KW-0573">Peptidoglycan synthesis</keyword>
<feature type="binding site" evidence="10">
    <location>
        <position position="241"/>
    </location>
    <ligand>
        <name>UDP-N-acetyl-alpha-D-glucosamine</name>
        <dbReference type="ChEBI" id="CHEBI:57705"/>
    </ligand>
</feature>
<dbReference type="GO" id="GO:0016757">
    <property type="term" value="F:glycosyltransferase activity"/>
    <property type="evidence" value="ECO:0007669"/>
    <property type="project" value="UniProtKB-KW"/>
</dbReference>
<feature type="binding site" evidence="10">
    <location>
        <position position="187"/>
    </location>
    <ligand>
        <name>UDP-N-acetyl-alpha-D-glucosamine</name>
        <dbReference type="ChEBI" id="CHEBI:57705"/>
    </ligand>
</feature>
<evidence type="ECO:0000256" key="8">
    <source>
        <dbReference type="ARBA" id="ARBA00023306"/>
    </source>
</evidence>
<evidence type="ECO:0000313" key="13">
    <source>
        <dbReference type="EMBL" id="NMF97848.1"/>
    </source>
</evidence>
<comment type="caution">
    <text evidence="13">The sequence shown here is derived from an EMBL/GenBank/DDBJ whole genome shotgun (WGS) entry which is preliminary data.</text>
</comment>
<evidence type="ECO:0000256" key="6">
    <source>
        <dbReference type="ARBA" id="ARBA00022984"/>
    </source>
</evidence>
<dbReference type="PANTHER" id="PTHR21015:SF22">
    <property type="entry name" value="GLYCOSYLTRANSFERASE"/>
    <property type="match status" value="1"/>
</dbReference>
<evidence type="ECO:0000259" key="11">
    <source>
        <dbReference type="Pfam" id="PF03033"/>
    </source>
</evidence>
<dbReference type="SUPFAM" id="SSF53756">
    <property type="entry name" value="UDP-Glycosyltransferase/glycogen phosphorylase"/>
    <property type="match status" value="1"/>
</dbReference>
<dbReference type="InterPro" id="IPR006009">
    <property type="entry name" value="GlcNAc_MurG"/>
</dbReference>
<dbReference type="CDD" id="cd03785">
    <property type="entry name" value="GT28_MurG"/>
    <property type="match status" value="1"/>
</dbReference>
<comment type="subcellular location">
    <subcellularLocation>
        <location evidence="10">Cell membrane</location>
        <topology evidence="10">Peripheral membrane protein</topology>
        <orientation evidence="10">Cytoplasmic side</orientation>
    </subcellularLocation>
</comment>
<name>A0ABX1NEW7_9RHOO</name>
<feature type="binding site" evidence="10">
    <location>
        <begin position="11"/>
        <end position="13"/>
    </location>
    <ligand>
        <name>UDP-N-acetyl-alpha-D-glucosamine</name>
        <dbReference type="ChEBI" id="CHEBI:57705"/>
    </ligand>
</feature>
<sequence length="356" mass="37527">MKTLLVMAGGTGGHIFPGIAVAELLRARGWRIVWMGNPDGMEARIVPERGYETAWVRFTALRGKGIVRKLLLPLNLLRGFWQALRELGRIRPDVVLGMGGYVTFPGGMMAALTGRPLVLHEQNSVAGLANRVLAGVADRVLAGFPKVLKKAPWVGNPVRAEIAAVAAPAERFAGRSGALRVLVVGGSLGAAVLNETVPQALARMQPAERPLVTHQAGAKQIDALRSAYAAAGVEGELLPFIDDMATKYAEADLVICRAGALTVAELAAAGAASLLVPFPHAVDDHQTGNARFLADQGAAYLLPQTELNAERLAGILASLDRTRLLDMATKARALAKPNAAEAVAKVCEDLAAGRKQ</sequence>
<proteinExistence type="inferred from homology"/>
<dbReference type="InterPro" id="IPR007235">
    <property type="entry name" value="Glyco_trans_28_C"/>
</dbReference>
<evidence type="ECO:0000256" key="1">
    <source>
        <dbReference type="ARBA" id="ARBA00022475"/>
    </source>
</evidence>
<evidence type="ECO:0000313" key="14">
    <source>
        <dbReference type="Proteomes" id="UP000634522"/>
    </source>
</evidence>
<keyword evidence="3 10" id="KW-0328">Glycosyltransferase</keyword>
<evidence type="ECO:0000256" key="2">
    <source>
        <dbReference type="ARBA" id="ARBA00022618"/>
    </source>
</evidence>
<dbReference type="EC" id="2.4.1.227" evidence="10"/>
<comment type="similarity">
    <text evidence="10">Belongs to the glycosyltransferase 28 family. MurG subfamily.</text>
</comment>
<gene>
    <name evidence="10 13" type="primary">murG</name>
    <name evidence="13" type="ORF">GPA27_10660</name>
</gene>
<feature type="binding site" evidence="10">
    <location>
        <position position="286"/>
    </location>
    <ligand>
        <name>UDP-N-acetyl-alpha-D-glucosamine</name>
        <dbReference type="ChEBI" id="CHEBI:57705"/>
    </ligand>
</feature>
<dbReference type="PANTHER" id="PTHR21015">
    <property type="entry name" value="UDP-N-ACETYLGLUCOSAMINE--N-ACETYLMURAMYL-(PENTAPEPTIDE) PYROPHOSPHORYL-UNDECAPRENOL N-ACETYLGLUCOSAMINE TRANSFERASE 1"/>
    <property type="match status" value="1"/>
</dbReference>
<feature type="binding site" evidence="10">
    <location>
        <begin position="260"/>
        <end position="265"/>
    </location>
    <ligand>
        <name>UDP-N-acetyl-alpha-D-glucosamine</name>
        <dbReference type="ChEBI" id="CHEBI:57705"/>
    </ligand>
</feature>
<keyword evidence="9 10" id="KW-0961">Cell wall biogenesis/degradation</keyword>
<dbReference type="Pfam" id="PF03033">
    <property type="entry name" value="Glyco_transf_28"/>
    <property type="match status" value="1"/>
</dbReference>
<keyword evidence="1 10" id="KW-1003">Cell membrane</keyword>
<evidence type="ECO:0000256" key="3">
    <source>
        <dbReference type="ARBA" id="ARBA00022676"/>
    </source>
</evidence>